<name>A0A8T0TQ88_PANVG</name>
<protein>
    <submittedName>
        <fullName evidence="1">Uncharacterized protein</fullName>
    </submittedName>
</protein>
<organism evidence="1 2">
    <name type="scientific">Panicum virgatum</name>
    <name type="common">Blackwell switchgrass</name>
    <dbReference type="NCBI Taxonomy" id="38727"/>
    <lineage>
        <taxon>Eukaryota</taxon>
        <taxon>Viridiplantae</taxon>
        <taxon>Streptophyta</taxon>
        <taxon>Embryophyta</taxon>
        <taxon>Tracheophyta</taxon>
        <taxon>Spermatophyta</taxon>
        <taxon>Magnoliopsida</taxon>
        <taxon>Liliopsida</taxon>
        <taxon>Poales</taxon>
        <taxon>Poaceae</taxon>
        <taxon>PACMAD clade</taxon>
        <taxon>Panicoideae</taxon>
        <taxon>Panicodae</taxon>
        <taxon>Paniceae</taxon>
        <taxon>Panicinae</taxon>
        <taxon>Panicum</taxon>
        <taxon>Panicum sect. Hiantes</taxon>
    </lineage>
</organism>
<evidence type="ECO:0000313" key="2">
    <source>
        <dbReference type="Proteomes" id="UP000823388"/>
    </source>
</evidence>
<dbReference type="Proteomes" id="UP000823388">
    <property type="component" value="Chromosome 4K"/>
</dbReference>
<gene>
    <name evidence="1" type="ORF">PVAP13_4KG147015</name>
</gene>
<keyword evidence="2" id="KW-1185">Reference proteome</keyword>
<dbReference type="EMBL" id="CM029043">
    <property type="protein sequence ID" value="KAG2611024.1"/>
    <property type="molecule type" value="Genomic_DNA"/>
</dbReference>
<reference evidence="1" key="1">
    <citation type="submission" date="2020-05" db="EMBL/GenBank/DDBJ databases">
        <title>WGS assembly of Panicum virgatum.</title>
        <authorList>
            <person name="Lovell J.T."/>
            <person name="Jenkins J."/>
            <person name="Shu S."/>
            <person name="Juenger T.E."/>
            <person name="Schmutz J."/>
        </authorList>
    </citation>
    <scope>NUCLEOTIDE SEQUENCE</scope>
    <source>
        <strain evidence="1">AP13</strain>
    </source>
</reference>
<proteinExistence type="predicted"/>
<comment type="caution">
    <text evidence="1">The sequence shown here is derived from an EMBL/GenBank/DDBJ whole genome shotgun (WGS) entry which is preliminary data.</text>
</comment>
<sequence length="103" mass="12004">MQHIIDEFTFAHLEKFWYEITNRNSILHQELDTNHHIKIILRVKLVLRSLTTVRQNTSLSLMELTTKLELSMHFLLLPSSFLFGQKVSSLLSESKTMSSSEVT</sequence>
<dbReference type="AlphaFoldDB" id="A0A8T0TQ88"/>
<evidence type="ECO:0000313" key="1">
    <source>
        <dbReference type="EMBL" id="KAG2611024.1"/>
    </source>
</evidence>
<accession>A0A8T0TQ88</accession>